<dbReference type="NCBIfam" id="TIGR03783">
    <property type="entry name" value="Bac_Flav_CT_G"/>
    <property type="match status" value="1"/>
</dbReference>
<reference evidence="3 4" key="1">
    <citation type="submission" date="2016-11" db="EMBL/GenBank/DDBJ databases">
        <authorList>
            <person name="Jaros S."/>
            <person name="Januszkiewicz K."/>
            <person name="Wedrychowicz H."/>
        </authorList>
    </citation>
    <scope>NUCLEOTIDE SEQUENCE [LARGE SCALE GENOMIC DNA]</scope>
    <source>
        <strain evidence="3 4">DSM 24787</strain>
    </source>
</reference>
<feature type="domain" description="TraG N-terminal Bacteroidetes" evidence="1">
    <location>
        <begin position="3"/>
        <end position="49"/>
    </location>
</feature>
<dbReference type="Gene3D" id="3.40.50.300">
    <property type="entry name" value="P-loop containing nucleotide triphosphate hydrolases"/>
    <property type="match status" value="1"/>
</dbReference>
<dbReference type="RefSeq" id="WP_074238455.1">
    <property type="nucleotide sequence ID" value="NZ_FSRA01000001.1"/>
</dbReference>
<proteinExistence type="predicted"/>
<organism evidence="3 4">
    <name type="scientific">Chitinophaga niabensis</name>
    <dbReference type="NCBI Taxonomy" id="536979"/>
    <lineage>
        <taxon>Bacteria</taxon>
        <taxon>Pseudomonadati</taxon>
        <taxon>Bacteroidota</taxon>
        <taxon>Chitinophagia</taxon>
        <taxon>Chitinophagales</taxon>
        <taxon>Chitinophagaceae</taxon>
        <taxon>Chitinophaga</taxon>
    </lineage>
</organism>
<dbReference type="InterPro" id="IPR024451">
    <property type="entry name" value="TraG_N_Bacteroidetes"/>
</dbReference>
<protein>
    <submittedName>
        <fullName evidence="3">Bacteroides conjugation system ATPase, TraG family</fullName>
    </submittedName>
</protein>
<evidence type="ECO:0000313" key="3">
    <source>
        <dbReference type="EMBL" id="SIN77995.1"/>
    </source>
</evidence>
<sequence>MEKKLEKIFPIMGVEHDCILSGQGDITVVYKTELPEIFTLSDTEYEAFHHAWIKAIRLLPKHSVFHKQDWYMRSAYTPLKTEQPSYLQHAADQHFKGREYIAHTCYIAITKKPDGRKPSSSMFSSLLRRSIVPEQTLKADALKLFLDSCGQFKRIMEDSGFVKLQRLTNAELSSQHRKAGLIERYCFLLENPEPMTIKDIEFGDSIKVGQQQCQLYTLGDAADLPSLCGSRINYDKFSTDKTKFSVGFAASLGQLLSCNHIYNQYIFIGDGQKTLQRLETKRLRLQSLSAYSRENAIARDATNDFLNEAISEQRLPVKAHYNILAWTDEPEEIKEIRNRVSTAFAQLDAVAKQETAGAPQIFWAGIPGNSADFPENDTFDTFLEQATCFLNCEGEPKSAPPHQGIRLCERLSSKPIFLDLYDSVREAGVTSNMGTLIVGASGTGKSMLANTMLHSLYNQGAHCVTIDIGGSYRGLCSMLGGYYFTYEEHDPIKFNPFYLSEGEMLDTEKKESLKSLLVALWKQENESVYRSEYVALSNALSGYFLFLETNPQVFPCFNTFYEYLLNEYQGILKSHNVKDRDFDLNNFLYVLRPYYKDGEFDFLLNATENLNLLHQRFIVIELDNLAGHPVLFSVVTLLITEAFISKMRKLKGLRKVLTIDEAWKAIMNAGMAGFMQYAVKTFRKFNAIPNIITQEIDDLISSPIIKEAIINNCDVKILLDMRKFMNKFDKVQDTLGLSEKAKSMLLSVNKDQREVFIDLGGQVQKVYKNELCPQEYYAFTTEGKERVMVMEYAERYGSMEKGIERLVGELNSN</sequence>
<dbReference type="OrthoDB" id="596266at2"/>
<evidence type="ECO:0000313" key="4">
    <source>
        <dbReference type="Proteomes" id="UP000185003"/>
    </source>
</evidence>
<dbReference type="STRING" id="536979.SAMN04488055_1301"/>
<dbReference type="PANTHER" id="PTHR38467">
    <property type="match status" value="1"/>
</dbReference>
<dbReference type="Pfam" id="PF12991">
    <property type="entry name" value="DUF3875"/>
    <property type="match status" value="1"/>
</dbReference>
<dbReference type="Gene3D" id="1.10.8.730">
    <property type="match status" value="1"/>
</dbReference>
<dbReference type="InterPro" id="IPR053155">
    <property type="entry name" value="F-pilin_assembly_TraC"/>
</dbReference>
<evidence type="ECO:0000259" key="2">
    <source>
        <dbReference type="Pfam" id="PF19044"/>
    </source>
</evidence>
<keyword evidence="4" id="KW-1185">Reference proteome</keyword>
<dbReference type="EMBL" id="FSRA01000001">
    <property type="protein sequence ID" value="SIN77995.1"/>
    <property type="molecule type" value="Genomic_DNA"/>
</dbReference>
<dbReference type="InterPro" id="IPR027417">
    <property type="entry name" value="P-loop_NTPase"/>
</dbReference>
<dbReference type="PANTHER" id="PTHR38467:SF1">
    <property type="entry name" value="CONJUGATIVE TRANSFER: ASSEMBLY"/>
    <property type="match status" value="1"/>
</dbReference>
<dbReference type="SUPFAM" id="SSF52540">
    <property type="entry name" value="P-loop containing nucleoside triphosphate hydrolases"/>
    <property type="match status" value="1"/>
</dbReference>
<dbReference type="InterPro" id="IPR022509">
    <property type="entry name" value="Conjugation_ATPase_TraG"/>
</dbReference>
<dbReference type="InterPro" id="IPR043964">
    <property type="entry name" value="P-loop_TraG"/>
</dbReference>
<dbReference type="AlphaFoldDB" id="A0A1N6E4L3"/>
<gene>
    <name evidence="3" type="ORF">SAMN04488055_1301</name>
</gene>
<accession>A0A1N6E4L3</accession>
<dbReference type="Proteomes" id="UP000185003">
    <property type="component" value="Unassembled WGS sequence"/>
</dbReference>
<evidence type="ECO:0000259" key="1">
    <source>
        <dbReference type="Pfam" id="PF12991"/>
    </source>
</evidence>
<dbReference type="Pfam" id="PF19044">
    <property type="entry name" value="P-loop_TraG"/>
    <property type="match status" value="1"/>
</dbReference>
<feature type="domain" description="TraG P-loop" evidence="2">
    <location>
        <begin position="404"/>
        <end position="808"/>
    </location>
</feature>
<name>A0A1N6E4L3_9BACT</name>